<feature type="chain" id="PRO_5047289521" evidence="3">
    <location>
        <begin position="23"/>
        <end position="370"/>
    </location>
</feature>
<keyword evidence="2" id="KW-0472">Membrane</keyword>
<dbReference type="EMBL" id="JAXOVC010000005">
    <property type="protein sequence ID" value="KAK4501883.1"/>
    <property type="molecule type" value="Genomic_DNA"/>
</dbReference>
<feature type="signal peptide" evidence="3">
    <location>
        <begin position="1"/>
        <end position="22"/>
    </location>
</feature>
<evidence type="ECO:0000256" key="2">
    <source>
        <dbReference type="SAM" id="Phobius"/>
    </source>
</evidence>
<protein>
    <submittedName>
        <fullName evidence="4">Uncharacterized protein</fullName>
    </submittedName>
</protein>
<feature type="compositionally biased region" description="Low complexity" evidence="1">
    <location>
        <begin position="297"/>
        <end position="310"/>
    </location>
</feature>
<evidence type="ECO:0000313" key="4">
    <source>
        <dbReference type="EMBL" id="KAK4501883.1"/>
    </source>
</evidence>
<feature type="region of interest" description="Disordered" evidence="1">
    <location>
        <begin position="288"/>
        <end position="320"/>
    </location>
</feature>
<comment type="caution">
    <text evidence="4">The sequence shown here is derived from an EMBL/GenBank/DDBJ whole genome shotgun (WGS) entry which is preliminary data.</text>
</comment>
<evidence type="ECO:0000256" key="1">
    <source>
        <dbReference type="SAM" id="MobiDB-lite"/>
    </source>
</evidence>
<evidence type="ECO:0000313" key="5">
    <source>
        <dbReference type="Proteomes" id="UP001305779"/>
    </source>
</evidence>
<gene>
    <name evidence="4" type="ORF">PRZ48_007692</name>
</gene>
<dbReference type="CDD" id="cd12087">
    <property type="entry name" value="TM_EGFR-like"/>
    <property type="match status" value="1"/>
</dbReference>
<keyword evidence="2" id="KW-1133">Transmembrane helix</keyword>
<dbReference type="PANTHER" id="PTHR16861:SF4">
    <property type="entry name" value="SH3 DOMAIN PROTEIN (AFU_ORTHOLOGUE AFUA_1G13610)"/>
    <property type="match status" value="1"/>
</dbReference>
<sequence>MATVSLYAALTMLLVILGLAQQDPTTYEPLCSKTFADANATGIYNISPDLYIPTEPDFTSNPVSWAYTVTQNSTLLSATIWYNTGGANYTDEFSLGYDVCGFRFGDPGALTRQAHWEGQGDEGDCKRALSEECVGEWEELGRRTASGNLQLDACPINSTTADSNPAQPGSKDWNAWWSVQQIFAPANNSAYDALNQAIFTYMTIFLPIANRERVSTVETKAFMTCLHTDHYNPGSRVTAAVPSPANTGSGNSLSGGAIAGIVIGAVSGVALIAVGVWFFCRRRSRKSAPQASQTREASAASELSSDSTKSPISEVDNSLIREMSADFEHQKVEMAAAQVHAEKDGDPVHVELEGSRPQVVELPAQSDVKR</sequence>
<evidence type="ECO:0000256" key="3">
    <source>
        <dbReference type="SAM" id="SignalP"/>
    </source>
</evidence>
<feature type="compositionally biased region" description="Basic and acidic residues" evidence="1">
    <location>
        <begin position="340"/>
        <end position="354"/>
    </location>
</feature>
<feature type="transmembrane region" description="Helical" evidence="2">
    <location>
        <begin position="257"/>
        <end position="280"/>
    </location>
</feature>
<reference evidence="4 5" key="1">
    <citation type="journal article" date="2023" name="G3 (Bethesda)">
        <title>A chromosome-level genome assembly of Zasmidium syzygii isolated from banana leaves.</title>
        <authorList>
            <person name="van Westerhoven A.C."/>
            <person name="Mehrabi R."/>
            <person name="Talebi R."/>
            <person name="Steentjes M.B.F."/>
            <person name="Corcolon B."/>
            <person name="Chong P.A."/>
            <person name="Kema G.H.J."/>
            <person name="Seidl M.F."/>
        </authorList>
    </citation>
    <scope>NUCLEOTIDE SEQUENCE [LARGE SCALE GENOMIC DNA]</scope>
    <source>
        <strain evidence="4 5">P124</strain>
    </source>
</reference>
<keyword evidence="3" id="KW-0732">Signal</keyword>
<accession>A0ABR0EL69</accession>
<dbReference type="PANTHER" id="PTHR16861">
    <property type="entry name" value="GLYCOPROTEIN 38"/>
    <property type="match status" value="1"/>
</dbReference>
<dbReference type="Proteomes" id="UP001305779">
    <property type="component" value="Unassembled WGS sequence"/>
</dbReference>
<keyword evidence="5" id="KW-1185">Reference proteome</keyword>
<organism evidence="4 5">
    <name type="scientific">Zasmidium cellare</name>
    <name type="common">Wine cellar mold</name>
    <name type="synonym">Racodium cellare</name>
    <dbReference type="NCBI Taxonomy" id="395010"/>
    <lineage>
        <taxon>Eukaryota</taxon>
        <taxon>Fungi</taxon>
        <taxon>Dikarya</taxon>
        <taxon>Ascomycota</taxon>
        <taxon>Pezizomycotina</taxon>
        <taxon>Dothideomycetes</taxon>
        <taxon>Dothideomycetidae</taxon>
        <taxon>Mycosphaerellales</taxon>
        <taxon>Mycosphaerellaceae</taxon>
        <taxon>Zasmidium</taxon>
    </lineage>
</organism>
<name>A0ABR0EL69_ZASCE</name>
<proteinExistence type="predicted"/>
<keyword evidence="2" id="KW-0812">Transmembrane</keyword>
<feature type="region of interest" description="Disordered" evidence="1">
    <location>
        <begin position="337"/>
        <end position="370"/>
    </location>
</feature>